<evidence type="ECO:0000256" key="3">
    <source>
        <dbReference type="ARBA" id="ARBA00022676"/>
    </source>
</evidence>
<dbReference type="GO" id="GO:0016266">
    <property type="term" value="P:protein O-linked glycosylation via N-acetyl-galactosamine"/>
    <property type="evidence" value="ECO:0007669"/>
    <property type="project" value="TreeGrafter"/>
</dbReference>
<keyword evidence="5 14" id="KW-0812">Transmembrane</keyword>
<evidence type="ECO:0000256" key="12">
    <source>
        <dbReference type="ARBA" id="ARBA00049181"/>
    </source>
</evidence>
<keyword evidence="3" id="KW-0328">Glycosyltransferase</keyword>
<dbReference type="GO" id="GO:0140563">
    <property type="term" value="F:UDP-D-xylose:beta-D-glucoside alpha-1,3-D-xylosyltransferase activity"/>
    <property type="evidence" value="ECO:0007669"/>
    <property type="project" value="UniProtKB-EC"/>
</dbReference>
<evidence type="ECO:0000256" key="9">
    <source>
        <dbReference type="ARBA" id="ARBA00023180"/>
    </source>
</evidence>
<evidence type="ECO:0000256" key="6">
    <source>
        <dbReference type="ARBA" id="ARBA00022968"/>
    </source>
</evidence>
<dbReference type="PANTHER" id="PTHR46012">
    <property type="entry name" value="IP22168P"/>
    <property type="match status" value="1"/>
</dbReference>
<dbReference type="PANTHER" id="PTHR46012:SF2">
    <property type="entry name" value="IP22168P"/>
    <property type="match status" value="1"/>
</dbReference>
<dbReference type="EMBL" id="GEDV01009518">
    <property type="protein sequence ID" value="JAP79039.1"/>
    <property type="molecule type" value="Transcribed_RNA"/>
</dbReference>
<evidence type="ECO:0000256" key="7">
    <source>
        <dbReference type="ARBA" id="ARBA00022989"/>
    </source>
</evidence>
<sequence>MDFLKHRFSVERLMARQRTVYGLRCLFVFFVLAAVCLLKYEYNNLWTNAPVDFPKAKKSQSPAESRPQPSATNVTGGAPTERVKLVVVTCKGLLNMTLTNIKSAVAFTTEPLDLLLFADDENREPLRKAISSWPESVLKRVGYKVSPVKFPERDTEKWQSLFKPCATQRLFLPSMLPDVDAVIYVDADVLFLSPIEELWKHFTAMNSLHLAALAPESEDYATNWYRRFARHPFYQPLGVNSGVMLMNLTRMRKFGWESRLGPLLHTYGRDISWGDQDLLNILFSTHRERLLLFSCQWNYRTDHCMYGAYCTAGPPAVIHGSRKAFISDSEPAFRELHRAMEQYELGESLEYSFVIPYKDVLGRSRKTLCGQEFLKQVVHWEAVARSVDIAATKSRQSAES</sequence>
<comment type="function">
    <text evidence="10">Glycosyltransferase which elongates the O-linked glucose attached to EGF-like repeats in the extracellular domain of Notch proteins by catalyzing the addition of xylose.</text>
</comment>
<keyword evidence="9" id="KW-0325">Glycoprotein</keyword>
<keyword evidence="6" id="KW-0735">Signal-anchor</keyword>
<dbReference type="SUPFAM" id="SSF53448">
    <property type="entry name" value="Nucleotide-diphospho-sugar transferases"/>
    <property type="match status" value="1"/>
</dbReference>
<evidence type="ECO:0000256" key="11">
    <source>
        <dbReference type="ARBA" id="ARBA00038854"/>
    </source>
</evidence>
<comment type="catalytic activity">
    <reaction evidence="12">
        <text>3-O-(beta-D-glucosyl)-L-seryl-[EGF-like domain protein] + UDP-alpha-D-xylose = 3-O-[alpha-D-xylosyl-(1-&gt;3)-beta-D-glucosyl]-L-seryl-[EGF-like domain protein] + UDP + H(+)</text>
        <dbReference type="Rhea" id="RHEA:56064"/>
        <dbReference type="Rhea" id="RHEA-COMP:14610"/>
        <dbReference type="Rhea" id="RHEA-COMP:14611"/>
        <dbReference type="ChEBI" id="CHEBI:15378"/>
        <dbReference type="ChEBI" id="CHEBI:57632"/>
        <dbReference type="ChEBI" id="CHEBI:58223"/>
        <dbReference type="ChEBI" id="CHEBI:140575"/>
        <dbReference type="ChEBI" id="CHEBI:140576"/>
        <dbReference type="EC" id="2.4.2.42"/>
    </reaction>
</comment>
<keyword evidence="4 15" id="KW-0808">Transferase</keyword>
<evidence type="ECO:0000256" key="13">
    <source>
        <dbReference type="SAM" id="MobiDB-lite"/>
    </source>
</evidence>
<proteinExistence type="inferred from homology"/>
<dbReference type="InterPro" id="IPR029044">
    <property type="entry name" value="Nucleotide-diphossugar_trans"/>
</dbReference>
<dbReference type="Pfam" id="PF01501">
    <property type="entry name" value="Glyco_transf_8"/>
    <property type="match status" value="1"/>
</dbReference>
<feature type="compositionally biased region" description="Polar residues" evidence="13">
    <location>
        <begin position="59"/>
        <end position="75"/>
    </location>
</feature>
<evidence type="ECO:0000313" key="15">
    <source>
        <dbReference type="EMBL" id="JAP79039.1"/>
    </source>
</evidence>
<feature type="region of interest" description="Disordered" evidence="13">
    <location>
        <begin position="55"/>
        <end position="77"/>
    </location>
</feature>
<evidence type="ECO:0000256" key="5">
    <source>
        <dbReference type="ARBA" id="ARBA00022692"/>
    </source>
</evidence>
<protein>
    <recommendedName>
        <fullName evidence="11">UDP-D-xylose:beta-D-glucoside alpha-1,3-D-xylosyltransferase</fullName>
        <ecNumber evidence="11">2.4.2.42</ecNumber>
    </recommendedName>
</protein>
<dbReference type="EC" id="2.4.2.42" evidence="11"/>
<comment type="subcellular location">
    <subcellularLocation>
        <location evidence="1">Membrane</location>
        <topology evidence="1">Single-pass type II membrane protein</topology>
    </subcellularLocation>
</comment>
<keyword evidence="7 14" id="KW-1133">Transmembrane helix</keyword>
<dbReference type="GO" id="GO:0016020">
    <property type="term" value="C:membrane"/>
    <property type="evidence" value="ECO:0007669"/>
    <property type="project" value="UniProtKB-SubCell"/>
</dbReference>
<dbReference type="Gene3D" id="3.90.550.10">
    <property type="entry name" value="Spore Coat Polysaccharide Biosynthesis Protein SpsA, Chain A"/>
    <property type="match status" value="1"/>
</dbReference>
<dbReference type="InterPro" id="IPR002495">
    <property type="entry name" value="Glyco_trans_8"/>
</dbReference>
<evidence type="ECO:0000256" key="4">
    <source>
        <dbReference type="ARBA" id="ARBA00022679"/>
    </source>
</evidence>
<evidence type="ECO:0000256" key="8">
    <source>
        <dbReference type="ARBA" id="ARBA00023136"/>
    </source>
</evidence>
<comment type="similarity">
    <text evidence="2">Belongs to the glycosyltransferase 8 family.</text>
</comment>
<accession>A0A131YIF3</accession>
<dbReference type="InterPro" id="IPR051993">
    <property type="entry name" value="Glycosyltransferase_8"/>
</dbReference>
<evidence type="ECO:0000256" key="14">
    <source>
        <dbReference type="SAM" id="Phobius"/>
    </source>
</evidence>
<dbReference type="AlphaFoldDB" id="A0A131YIF3"/>
<keyword evidence="8 14" id="KW-0472">Membrane</keyword>
<name>A0A131YIF3_RHIAP</name>
<evidence type="ECO:0000256" key="1">
    <source>
        <dbReference type="ARBA" id="ARBA00004606"/>
    </source>
</evidence>
<evidence type="ECO:0000256" key="10">
    <source>
        <dbReference type="ARBA" id="ARBA00037301"/>
    </source>
</evidence>
<organism evidence="15">
    <name type="scientific">Rhipicephalus appendiculatus</name>
    <name type="common">Brown ear tick</name>
    <dbReference type="NCBI Taxonomy" id="34631"/>
    <lineage>
        <taxon>Eukaryota</taxon>
        <taxon>Metazoa</taxon>
        <taxon>Ecdysozoa</taxon>
        <taxon>Arthropoda</taxon>
        <taxon>Chelicerata</taxon>
        <taxon>Arachnida</taxon>
        <taxon>Acari</taxon>
        <taxon>Parasitiformes</taxon>
        <taxon>Ixodida</taxon>
        <taxon>Ixodoidea</taxon>
        <taxon>Ixodidae</taxon>
        <taxon>Rhipicephalinae</taxon>
        <taxon>Rhipicephalus</taxon>
        <taxon>Rhipicephalus</taxon>
    </lineage>
</organism>
<reference evidence="15" key="1">
    <citation type="journal article" date="2016" name="Ticks Tick Borne Dis.">
        <title>De novo assembly and annotation of the salivary gland transcriptome of Rhipicephalus appendiculatus male and female ticks during blood feeding.</title>
        <authorList>
            <person name="de Castro M.H."/>
            <person name="de Klerk D."/>
            <person name="Pienaar R."/>
            <person name="Latif A.A."/>
            <person name="Rees D.J."/>
            <person name="Mans B.J."/>
        </authorList>
    </citation>
    <scope>NUCLEOTIDE SEQUENCE</scope>
    <source>
        <tissue evidence="15">Salivary glands</tissue>
    </source>
</reference>
<feature type="transmembrane region" description="Helical" evidence="14">
    <location>
        <begin position="21"/>
        <end position="40"/>
    </location>
</feature>
<evidence type="ECO:0000256" key="2">
    <source>
        <dbReference type="ARBA" id="ARBA00006351"/>
    </source>
</evidence>